<dbReference type="EMBL" id="VXIV02000324">
    <property type="protein sequence ID" value="KAF6038961.1"/>
    <property type="molecule type" value="Genomic_DNA"/>
</dbReference>
<dbReference type="InterPro" id="IPR017441">
    <property type="entry name" value="Protein_kinase_ATP_BS"/>
</dbReference>
<dbReference type="SUPFAM" id="SSF56112">
    <property type="entry name" value="Protein kinase-like (PK-like)"/>
    <property type="match status" value="1"/>
</dbReference>
<comment type="caution">
    <text evidence="9">The sequence shown here is derived from an EMBL/GenBank/DDBJ whole genome shotgun (WGS) entry which is preliminary data.</text>
</comment>
<sequence length="519" mass="57236">MAYKSTPRDVYGYISTRTICDNDTGPQMFEIIDDGSDSGEDEGVPAQQSVTKKKIIPPWRQENVTAPVSRYRGPDLHSEKKHNSRSTYLVGNKSQHSNKENVPELSLVEESEISTQNLKLPPKLSRKMSHSQPISLTNTLHTGQGGKLSATPSVVPSASTPTAPRQPLLTTSAAQTSGSQTTFKVSPNDSGFHDRLVNGNKRQSHRSVALQTPSEWLQAEKGRAIASPTSQSPNTQAIASAPCVTVNGKSYTVLSIIGTGGSSKVEKVIDFESSQLLALKSVNLANQPPPAVEAFLKEVEMLKKLQFSDRVIKLVDFENSISQNKLYLLLECGSTDLAVHLKERLSTHSLHRMQRCMFWYEMLQAVRVLHDAGIVHSDIKPANFMLVSGQIKLIDFGIAKQLDADSTSMVLENCVGTVNYMSPEVLQGVGSKAVDSKIGRKADVWSLGCILYYMTYGFTPFQSLTTFIAKLSAIVNHQHNIDMPDVGEPHLTHTLKICLLRDYKERASIYDLLDHPYVR</sequence>
<evidence type="ECO:0000256" key="1">
    <source>
        <dbReference type="ARBA" id="ARBA00022527"/>
    </source>
</evidence>
<protein>
    <submittedName>
        <fullName evidence="9">TTK</fullName>
    </submittedName>
</protein>
<accession>A0A7J7KLC3</accession>
<evidence type="ECO:0000259" key="8">
    <source>
        <dbReference type="PROSITE" id="PS50011"/>
    </source>
</evidence>
<dbReference type="PANTHER" id="PTHR22974">
    <property type="entry name" value="MIXED LINEAGE PROTEIN KINASE"/>
    <property type="match status" value="1"/>
</dbReference>
<dbReference type="AlphaFoldDB" id="A0A7J7KLC3"/>
<keyword evidence="3 6" id="KW-0547">Nucleotide-binding</keyword>
<evidence type="ECO:0000313" key="9">
    <source>
        <dbReference type="EMBL" id="KAF6038961.1"/>
    </source>
</evidence>
<dbReference type="GO" id="GO:0005524">
    <property type="term" value="F:ATP binding"/>
    <property type="evidence" value="ECO:0007669"/>
    <property type="project" value="UniProtKB-UniRule"/>
</dbReference>
<feature type="binding site" evidence="6">
    <location>
        <position position="280"/>
    </location>
    <ligand>
        <name>ATP</name>
        <dbReference type="ChEBI" id="CHEBI:30616"/>
    </ligand>
</feature>
<keyword evidence="2" id="KW-0808">Transferase</keyword>
<keyword evidence="4" id="KW-0418">Kinase</keyword>
<dbReference type="InterPro" id="IPR000719">
    <property type="entry name" value="Prot_kinase_dom"/>
</dbReference>
<dbReference type="PROSITE" id="PS00108">
    <property type="entry name" value="PROTEIN_KINASE_ST"/>
    <property type="match status" value="1"/>
</dbReference>
<dbReference type="PROSITE" id="PS00107">
    <property type="entry name" value="PROTEIN_KINASE_ATP"/>
    <property type="match status" value="1"/>
</dbReference>
<dbReference type="InterPro" id="IPR008271">
    <property type="entry name" value="Ser/Thr_kinase_AS"/>
</dbReference>
<keyword evidence="5 6" id="KW-0067">ATP-binding</keyword>
<dbReference type="OrthoDB" id="20524at2759"/>
<evidence type="ECO:0000256" key="5">
    <source>
        <dbReference type="ARBA" id="ARBA00022840"/>
    </source>
</evidence>
<dbReference type="Pfam" id="PF00069">
    <property type="entry name" value="Pkinase"/>
    <property type="match status" value="1"/>
</dbReference>
<dbReference type="GO" id="GO:0004674">
    <property type="term" value="F:protein serine/threonine kinase activity"/>
    <property type="evidence" value="ECO:0007669"/>
    <property type="project" value="UniProtKB-KW"/>
</dbReference>
<evidence type="ECO:0000256" key="2">
    <source>
        <dbReference type="ARBA" id="ARBA00022679"/>
    </source>
</evidence>
<evidence type="ECO:0000256" key="6">
    <source>
        <dbReference type="PROSITE-ProRule" id="PRU10141"/>
    </source>
</evidence>
<evidence type="ECO:0000256" key="7">
    <source>
        <dbReference type="SAM" id="MobiDB-lite"/>
    </source>
</evidence>
<proteinExistence type="predicted"/>
<dbReference type="GO" id="GO:0005634">
    <property type="term" value="C:nucleus"/>
    <property type="evidence" value="ECO:0007669"/>
    <property type="project" value="TreeGrafter"/>
</dbReference>
<name>A0A7J7KLC3_BUGNE</name>
<dbReference type="FunFam" id="3.30.200.20:FF:000131">
    <property type="entry name" value="Dual specificity protein kinase TTK"/>
    <property type="match status" value="1"/>
</dbReference>
<dbReference type="Proteomes" id="UP000593567">
    <property type="component" value="Unassembled WGS sequence"/>
</dbReference>
<dbReference type="PANTHER" id="PTHR22974:SF21">
    <property type="entry name" value="DUAL SPECIFICITY PROTEIN KINASE TTK"/>
    <property type="match status" value="1"/>
</dbReference>
<feature type="compositionally biased region" description="Low complexity" evidence="7">
    <location>
        <begin position="170"/>
        <end position="182"/>
    </location>
</feature>
<keyword evidence="1" id="KW-0723">Serine/threonine-protein kinase</keyword>
<dbReference type="GO" id="GO:0033316">
    <property type="term" value="P:meiotic spindle assembly checkpoint signaling"/>
    <property type="evidence" value="ECO:0007669"/>
    <property type="project" value="TreeGrafter"/>
</dbReference>
<feature type="compositionally biased region" description="Polar residues" evidence="7">
    <location>
        <begin position="150"/>
        <end position="163"/>
    </location>
</feature>
<dbReference type="PROSITE" id="PS50011">
    <property type="entry name" value="PROTEIN_KINASE_DOM"/>
    <property type="match status" value="1"/>
</dbReference>
<feature type="compositionally biased region" description="Polar residues" evidence="7">
    <location>
        <begin position="130"/>
        <end position="142"/>
    </location>
</feature>
<dbReference type="InterPro" id="IPR011009">
    <property type="entry name" value="Kinase-like_dom_sf"/>
</dbReference>
<feature type="region of interest" description="Disordered" evidence="7">
    <location>
        <begin position="65"/>
        <end position="191"/>
    </location>
</feature>
<keyword evidence="10" id="KW-1185">Reference proteome</keyword>
<dbReference type="GO" id="GO:0000776">
    <property type="term" value="C:kinetochore"/>
    <property type="evidence" value="ECO:0007669"/>
    <property type="project" value="TreeGrafter"/>
</dbReference>
<feature type="domain" description="Protein kinase" evidence="8">
    <location>
        <begin position="251"/>
        <end position="518"/>
    </location>
</feature>
<dbReference type="Gene3D" id="3.30.200.20">
    <property type="entry name" value="Phosphorylase Kinase, domain 1"/>
    <property type="match status" value="1"/>
</dbReference>
<evidence type="ECO:0000256" key="3">
    <source>
        <dbReference type="ARBA" id="ARBA00022741"/>
    </source>
</evidence>
<dbReference type="SMART" id="SM00220">
    <property type="entry name" value="S_TKc"/>
    <property type="match status" value="1"/>
</dbReference>
<evidence type="ECO:0000313" key="10">
    <source>
        <dbReference type="Proteomes" id="UP000593567"/>
    </source>
</evidence>
<gene>
    <name evidence="9" type="ORF">EB796_002745</name>
</gene>
<organism evidence="9 10">
    <name type="scientific">Bugula neritina</name>
    <name type="common">Brown bryozoan</name>
    <name type="synonym">Sertularia neritina</name>
    <dbReference type="NCBI Taxonomy" id="10212"/>
    <lineage>
        <taxon>Eukaryota</taxon>
        <taxon>Metazoa</taxon>
        <taxon>Spiralia</taxon>
        <taxon>Lophotrochozoa</taxon>
        <taxon>Bryozoa</taxon>
        <taxon>Gymnolaemata</taxon>
        <taxon>Cheilostomatida</taxon>
        <taxon>Flustrina</taxon>
        <taxon>Buguloidea</taxon>
        <taxon>Bugulidae</taxon>
        <taxon>Bugula</taxon>
    </lineage>
</organism>
<dbReference type="GO" id="GO:0004712">
    <property type="term" value="F:protein serine/threonine/tyrosine kinase activity"/>
    <property type="evidence" value="ECO:0007669"/>
    <property type="project" value="TreeGrafter"/>
</dbReference>
<dbReference type="GO" id="GO:0007094">
    <property type="term" value="P:mitotic spindle assembly checkpoint signaling"/>
    <property type="evidence" value="ECO:0007669"/>
    <property type="project" value="TreeGrafter"/>
</dbReference>
<evidence type="ECO:0000256" key="4">
    <source>
        <dbReference type="ARBA" id="ARBA00022777"/>
    </source>
</evidence>
<feature type="compositionally biased region" description="Polar residues" evidence="7">
    <location>
        <begin position="85"/>
        <end position="95"/>
    </location>
</feature>
<dbReference type="GO" id="GO:0007059">
    <property type="term" value="P:chromosome segregation"/>
    <property type="evidence" value="ECO:0007669"/>
    <property type="project" value="TreeGrafter"/>
</dbReference>
<reference evidence="9" key="1">
    <citation type="submission" date="2020-06" db="EMBL/GenBank/DDBJ databases">
        <title>Draft genome of Bugula neritina, a colonial animal packing powerful symbionts and potential medicines.</title>
        <authorList>
            <person name="Rayko M."/>
        </authorList>
    </citation>
    <scope>NUCLEOTIDE SEQUENCE [LARGE SCALE GENOMIC DNA]</scope>
    <source>
        <strain evidence="9">Kwan_BN1</strain>
    </source>
</reference>
<dbReference type="GO" id="GO:0034501">
    <property type="term" value="P:protein localization to kinetochore"/>
    <property type="evidence" value="ECO:0007669"/>
    <property type="project" value="TreeGrafter"/>
</dbReference>
<dbReference type="Gene3D" id="1.10.510.10">
    <property type="entry name" value="Transferase(Phosphotransferase) domain 1"/>
    <property type="match status" value="1"/>
</dbReference>